<dbReference type="Gene3D" id="1.10.10.10">
    <property type="entry name" value="Winged helix-like DNA-binding domain superfamily/Winged helix DNA-binding domain"/>
    <property type="match status" value="1"/>
</dbReference>
<dbReference type="Gene3D" id="3.80.10.10">
    <property type="entry name" value="Ribonuclease Inhibitor"/>
    <property type="match status" value="4"/>
</dbReference>
<dbReference type="InterPro" id="IPR001611">
    <property type="entry name" value="Leu-rich_rpt"/>
</dbReference>
<proteinExistence type="predicted"/>
<keyword evidence="6" id="KW-0175">Coiled coil</keyword>
<dbReference type="Pfam" id="PF23559">
    <property type="entry name" value="WHD_DRP"/>
    <property type="match status" value="1"/>
</dbReference>
<name>A0AAV2E2T9_9ROSI</name>
<evidence type="ECO:0000256" key="3">
    <source>
        <dbReference type="ARBA" id="ARBA00022741"/>
    </source>
</evidence>
<keyword evidence="12" id="KW-1185">Reference proteome</keyword>
<reference evidence="11 12" key="1">
    <citation type="submission" date="2024-04" db="EMBL/GenBank/DDBJ databases">
        <authorList>
            <person name="Fracassetti M."/>
        </authorList>
    </citation>
    <scope>NUCLEOTIDE SEQUENCE [LARGE SCALE GENOMIC DNA]</scope>
</reference>
<evidence type="ECO:0000256" key="6">
    <source>
        <dbReference type="SAM" id="Coils"/>
    </source>
</evidence>
<dbReference type="Gene3D" id="1.20.5.4130">
    <property type="match status" value="1"/>
</dbReference>
<dbReference type="InterPro" id="IPR036388">
    <property type="entry name" value="WH-like_DNA-bd_sf"/>
</dbReference>
<dbReference type="SUPFAM" id="SSF52540">
    <property type="entry name" value="P-loop containing nucleoside triphosphate hydrolases"/>
    <property type="match status" value="1"/>
</dbReference>
<evidence type="ECO:0000256" key="5">
    <source>
        <dbReference type="ARBA" id="ARBA00022840"/>
    </source>
</evidence>
<dbReference type="InterPro" id="IPR041118">
    <property type="entry name" value="Rx_N"/>
</dbReference>
<keyword evidence="2" id="KW-0677">Repeat</keyword>
<dbReference type="PANTHER" id="PTHR36766:SF40">
    <property type="entry name" value="DISEASE RESISTANCE PROTEIN RGA3"/>
    <property type="match status" value="1"/>
</dbReference>
<protein>
    <submittedName>
        <fullName evidence="11">Uncharacterized protein</fullName>
    </submittedName>
</protein>
<keyword evidence="5" id="KW-0067">ATP-binding</keyword>
<dbReference type="InterPro" id="IPR032675">
    <property type="entry name" value="LRR_dom_sf"/>
</dbReference>
<keyword evidence="3" id="KW-0547">Nucleotide-binding</keyword>
<dbReference type="AlphaFoldDB" id="A0AAV2E2T9"/>
<dbReference type="GO" id="GO:0005524">
    <property type="term" value="F:ATP binding"/>
    <property type="evidence" value="ECO:0007669"/>
    <property type="project" value="UniProtKB-KW"/>
</dbReference>
<evidence type="ECO:0000259" key="9">
    <source>
        <dbReference type="Pfam" id="PF23559"/>
    </source>
</evidence>
<gene>
    <name evidence="11" type="ORF">LTRI10_LOCUS21721</name>
</gene>
<feature type="domain" description="Disease resistance N-terminal" evidence="8">
    <location>
        <begin position="12"/>
        <end position="90"/>
    </location>
</feature>
<evidence type="ECO:0000256" key="1">
    <source>
        <dbReference type="ARBA" id="ARBA00022614"/>
    </source>
</evidence>
<keyword evidence="4" id="KW-0611">Plant defense</keyword>
<dbReference type="GO" id="GO:0051707">
    <property type="term" value="P:response to other organism"/>
    <property type="evidence" value="ECO:0007669"/>
    <property type="project" value="UniProtKB-ARBA"/>
</dbReference>
<keyword evidence="1" id="KW-0433">Leucine-rich repeat</keyword>
<feature type="coiled-coil region" evidence="6">
    <location>
        <begin position="122"/>
        <end position="149"/>
    </location>
</feature>
<evidence type="ECO:0000256" key="4">
    <source>
        <dbReference type="ARBA" id="ARBA00022821"/>
    </source>
</evidence>
<evidence type="ECO:0000313" key="12">
    <source>
        <dbReference type="Proteomes" id="UP001497516"/>
    </source>
</evidence>
<dbReference type="EMBL" id="OZ034817">
    <property type="protein sequence ID" value="CAL1380266.1"/>
    <property type="molecule type" value="Genomic_DNA"/>
</dbReference>
<dbReference type="InterPro" id="IPR056789">
    <property type="entry name" value="LRR_R13L1-DRL21"/>
</dbReference>
<dbReference type="InterPro" id="IPR027417">
    <property type="entry name" value="P-loop_NTPase"/>
</dbReference>
<dbReference type="InterPro" id="IPR058922">
    <property type="entry name" value="WHD_DRP"/>
</dbReference>
<dbReference type="Gene3D" id="3.40.50.300">
    <property type="entry name" value="P-loop containing nucleotide triphosphate hydrolases"/>
    <property type="match status" value="1"/>
</dbReference>
<dbReference type="PANTHER" id="PTHR36766">
    <property type="entry name" value="PLANT BROAD-SPECTRUM MILDEW RESISTANCE PROTEIN RPW8"/>
    <property type="match status" value="1"/>
</dbReference>
<dbReference type="Pfam" id="PF18052">
    <property type="entry name" value="Rx_N"/>
    <property type="match status" value="1"/>
</dbReference>
<dbReference type="SUPFAM" id="SSF52058">
    <property type="entry name" value="L domain-like"/>
    <property type="match status" value="1"/>
</dbReference>
<evidence type="ECO:0000256" key="2">
    <source>
        <dbReference type="ARBA" id="ARBA00022737"/>
    </source>
</evidence>
<organism evidence="11 12">
    <name type="scientific">Linum trigynum</name>
    <dbReference type="NCBI Taxonomy" id="586398"/>
    <lineage>
        <taxon>Eukaryota</taxon>
        <taxon>Viridiplantae</taxon>
        <taxon>Streptophyta</taxon>
        <taxon>Embryophyta</taxon>
        <taxon>Tracheophyta</taxon>
        <taxon>Spermatophyta</taxon>
        <taxon>Magnoliopsida</taxon>
        <taxon>eudicotyledons</taxon>
        <taxon>Gunneridae</taxon>
        <taxon>Pentapetalae</taxon>
        <taxon>rosids</taxon>
        <taxon>fabids</taxon>
        <taxon>Malpighiales</taxon>
        <taxon>Linaceae</taxon>
        <taxon>Linum</taxon>
    </lineage>
</organism>
<dbReference type="FunFam" id="1.10.10.10:FF:000322">
    <property type="entry name" value="Probable disease resistance protein At1g63360"/>
    <property type="match status" value="1"/>
</dbReference>
<feature type="domain" description="NB-ARC" evidence="7">
    <location>
        <begin position="180"/>
        <end position="348"/>
    </location>
</feature>
<dbReference type="InterPro" id="IPR002182">
    <property type="entry name" value="NB-ARC"/>
</dbReference>
<sequence>MAQIIVSSIAGTLLSALQDKLFDEVAAIPQLELQQLQKTVSTIEEVLLDAEQRQVHDNSVKQWLERLSLVLYDADDVFDDYSTEAARRRTATAKEEGLRQEVNCVSWVASILPPLLEQFLYARKVNRDIKAIREKLDDISKDREELELEARTPADEYALLPSVRETDSGSTAVVGRGDEIAKLTGVLLDYESGKSISVISVVGMPGIGKTALAQLLFNDEIVKQHFELRVWVSLSDNFHVGWIVRRIVESTTDQRMEMLEMNELVHMLQRSIGARRYLLVLDDVHNQDSGLWGSLLDLLKLGGAGSKVLVTARSEQVATAARSKMHKLLGLSPEASWNLFSQVVFDGEEQGDARVRELGWGIVEKCHGNPLLIKTIGGSLAGKDPKTEWPSTADDKILGEGHQTDDDMYSALRLIYQQLPSYLKLCFEYCSLFPKDSEIEVQTLIHLWIAQGLVKCPQVQQDSIEDVAYGHFLELLRRFFVEEGEKDDFGKVRTFQINNLMHSLANTVAGTKYSTVRRNEDQNEQISKEVRHLTFSCHLDASIELPAGVIRAKSLRTVFLANQELRSSNRIRRGRSILKDFCSSLERLRALDVHNSGIEQVPASIRNMKSLRYLDLSENDDIKLLPDSITDLWNLQVLKISGCERLKQLPISIGRLVNLRHLYCEGCWNMTHMPRSIGELTSLITLTWFVLPKDLSASHFLTVGLTKLGRVDPRAAELSKLVMNHTAAGLNELGRLNQLKGRLEIRNLGAYMKNANRSELESTSFFRGKKGLQSLSLCWDPNLDEKASIFDVDDQHHWSLKCLEPPPQLTELQLCEYGGHEFPAWISSLKNLISLQVRDCQNFRSLPALEDFPLLKFCRLESLSQLEFMDNNCSRVEGHSSSLFQSLKKLYIFKCPKLRGWWKEGIEDGAIISSQFHGLSTLEIRDCPKLDQMPLFPSLDEKLLLENASLVPLRQTMQIQEAAIARPSSSSTPLPHPLSKLKSIWISSIEEQQILPEDWLQELISLQELRIDCWTSLAFLPPGMSRLTNLRELDIRRCPQLKQRCAGNKAADWSNVSHISNIKIDKKTIQLGGIYQLCDEESAALIANFSLVHPLSRISSVTIEDLEYLPSEWLQTLATLKKLKIVNCPSLECRPQELHYLTSLQRLQIKQRN</sequence>
<feature type="domain" description="Disease resistance protein winged helix" evidence="9">
    <location>
        <begin position="432"/>
        <end position="505"/>
    </location>
</feature>
<evidence type="ECO:0000259" key="7">
    <source>
        <dbReference type="Pfam" id="PF00931"/>
    </source>
</evidence>
<evidence type="ECO:0000259" key="10">
    <source>
        <dbReference type="Pfam" id="PF25019"/>
    </source>
</evidence>
<dbReference type="Pfam" id="PF25019">
    <property type="entry name" value="LRR_R13L1-DRL21"/>
    <property type="match status" value="1"/>
</dbReference>
<dbReference type="Gene3D" id="1.10.8.430">
    <property type="entry name" value="Helical domain of apoptotic protease-activating factors"/>
    <property type="match status" value="1"/>
</dbReference>
<feature type="domain" description="R13L1/DRL21-like LRR repeat region" evidence="10">
    <location>
        <begin position="730"/>
        <end position="862"/>
    </location>
</feature>
<accession>A0AAV2E2T9</accession>
<dbReference type="PRINTS" id="PR00364">
    <property type="entry name" value="DISEASERSIST"/>
</dbReference>
<evidence type="ECO:0000313" key="11">
    <source>
        <dbReference type="EMBL" id="CAL1380266.1"/>
    </source>
</evidence>
<dbReference type="Pfam" id="PF00931">
    <property type="entry name" value="NB-ARC"/>
    <property type="match status" value="1"/>
</dbReference>
<dbReference type="Proteomes" id="UP001497516">
    <property type="component" value="Chromosome 4"/>
</dbReference>
<dbReference type="GO" id="GO:0006952">
    <property type="term" value="P:defense response"/>
    <property type="evidence" value="ECO:0007669"/>
    <property type="project" value="UniProtKB-KW"/>
</dbReference>
<dbReference type="InterPro" id="IPR042197">
    <property type="entry name" value="Apaf_helical"/>
</dbReference>
<dbReference type="Pfam" id="PF13855">
    <property type="entry name" value="LRR_8"/>
    <property type="match status" value="1"/>
</dbReference>
<dbReference type="GO" id="GO:0043531">
    <property type="term" value="F:ADP binding"/>
    <property type="evidence" value="ECO:0007669"/>
    <property type="project" value="InterPro"/>
</dbReference>
<evidence type="ECO:0000259" key="8">
    <source>
        <dbReference type="Pfam" id="PF18052"/>
    </source>
</evidence>